<dbReference type="InterPro" id="IPR011009">
    <property type="entry name" value="Kinase-like_dom_sf"/>
</dbReference>
<dbReference type="RefSeq" id="XP_001308659.1">
    <property type="nucleotide sequence ID" value="XM_001308658.1"/>
</dbReference>
<dbReference type="GO" id="GO:0036064">
    <property type="term" value="C:ciliary basal body"/>
    <property type="evidence" value="ECO:0000318"/>
    <property type="project" value="GO_Central"/>
</dbReference>
<protein>
    <submittedName>
        <fullName evidence="6">Tubulin-tyrosine ligase family protein</fullName>
    </submittedName>
</protein>
<sequence>MNEDLAAESKKTIAPPAVLIHYLLPVEAFSPQILVLETPLGNISKMKNKNSDRSQYLVQTINTDLSQKSNSSLFFKEVQNLSSSKYPTILPFEGFTISNSYNCDKPAIVYDCYTGLKLSEILEIEDDENALENWNLTTKIRSLIGVAFALDHIHGLNIAHGNINAESVVYGGDYWPYLANLSFENFFNEEKVKNLVPSYFETTWKAPELTGTTKKTLPGDIYSFGMLILLLFVGQDEFEDIVESYTEEESELEIPDSVPSQISEIIQSCCNPNPQERPVISTVLQELQDSIESIQGVDVSAIHDFIQQIKGKKSNQNKPQEPKKQETKQENEPAKEESFIPKPKRETPSKLKKIDSKKSIKSIDKEEKPVKKSNSDKDTARSDVKKTLKKKPQKTVFVNVENTCYPSITRNTKKMGWKTTDNEDKTILFWYDNNVSVDLCLSLQPWQFINHIPGTYVISRKVELARNIERIQKYFPKIYTFHPLSFAVPAQSLDLQQYMMNAPLKDRTFIIKPDLGAQGKGIYLIQNPDDVLDITETSIAQQYINSHLIDGYKFDLRIYVLVSSVSPLRIYTFNEGMARFCTEPYKKPRQGNLDQIYRHLTNYSVNKKNSKFEQPTDDDASNDGFKRSFSSVLHEMKSEGVDTDKLLKDMHQLIVLTILAVYSYIKHSVKTAFRVDDGKSRCFEIMGYDILIDKKNKPWLLEVNHSPSLQCDSPFDKTLKDNVISGAMKIMDLNPNFKKIVIEQERIRTQNRITGKGKDENKSLYDEQKEYEISKTTGWMQLYPCLDDAEQQKLYEEVLKVEGSISPIGTDETVASNKRKIAIQEKLKKIEESEKKNLPKKVAKPKKEIKEIGDDKESVSVTVPQPKPLVSKTPRSVQLLREAKLARIRSEQMREQHMKSYDDLPEIPAAPAPHGLQAYARAVPHVTKPKIVPKNIIFDM</sequence>
<dbReference type="SMART" id="SM00220">
    <property type="entry name" value="S_TKc"/>
    <property type="match status" value="1"/>
</dbReference>
<dbReference type="VEuPathDB" id="TrichDB:TVAGG3_0181430"/>
<dbReference type="InParanoid" id="A2FH91"/>
<proteinExistence type="predicted"/>
<dbReference type="Pfam" id="PF07714">
    <property type="entry name" value="PK_Tyr_Ser-Thr"/>
    <property type="match status" value="1"/>
</dbReference>
<dbReference type="GO" id="GO:0000226">
    <property type="term" value="P:microtubule cytoskeleton organization"/>
    <property type="evidence" value="ECO:0000318"/>
    <property type="project" value="GO_Central"/>
</dbReference>
<dbReference type="InterPro" id="IPR001245">
    <property type="entry name" value="Ser-Thr/Tyr_kinase_cat_dom"/>
</dbReference>
<feature type="region of interest" description="Disordered" evidence="4">
    <location>
        <begin position="310"/>
        <end position="388"/>
    </location>
</feature>
<dbReference type="Gene3D" id="3.30.470.20">
    <property type="entry name" value="ATP-grasp fold, B domain"/>
    <property type="match status" value="1"/>
</dbReference>
<dbReference type="PROSITE" id="PS51221">
    <property type="entry name" value="TTL"/>
    <property type="match status" value="1"/>
</dbReference>
<dbReference type="PANTHER" id="PTHR12241:SF147">
    <property type="entry name" value="TUBULIN POLYGLUTAMYLASE TTLL7"/>
    <property type="match status" value="1"/>
</dbReference>
<dbReference type="GO" id="GO:0070740">
    <property type="term" value="F:tubulin-glutamic acid ligase activity"/>
    <property type="evidence" value="ECO:0000318"/>
    <property type="project" value="GO_Central"/>
</dbReference>
<keyword evidence="2" id="KW-0547">Nucleotide-binding</keyword>
<reference evidence="6" key="1">
    <citation type="submission" date="2006-10" db="EMBL/GenBank/DDBJ databases">
        <authorList>
            <person name="Amadeo P."/>
            <person name="Zhao Q."/>
            <person name="Wortman J."/>
            <person name="Fraser-Liggett C."/>
            <person name="Carlton J."/>
        </authorList>
    </citation>
    <scope>NUCLEOTIDE SEQUENCE</scope>
    <source>
        <strain evidence="6">G3</strain>
    </source>
</reference>
<dbReference type="PANTHER" id="PTHR12241">
    <property type="entry name" value="TUBULIN POLYGLUTAMYLASE"/>
    <property type="match status" value="1"/>
</dbReference>
<dbReference type="PROSITE" id="PS50011">
    <property type="entry name" value="PROTEIN_KINASE_DOM"/>
    <property type="match status" value="1"/>
</dbReference>
<evidence type="ECO:0000313" key="7">
    <source>
        <dbReference type="Proteomes" id="UP000001542"/>
    </source>
</evidence>
<dbReference type="SMR" id="A2FH91"/>
<dbReference type="InterPro" id="IPR004344">
    <property type="entry name" value="TTL/TTLL_fam"/>
</dbReference>
<feature type="domain" description="Protein kinase" evidence="5">
    <location>
        <begin position="29"/>
        <end position="306"/>
    </location>
</feature>
<gene>
    <name evidence="6" type="ORF">TVAG_123200</name>
</gene>
<dbReference type="Proteomes" id="UP000001542">
    <property type="component" value="Unassembled WGS sequence"/>
</dbReference>
<dbReference type="SUPFAM" id="SSF56112">
    <property type="entry name" value="Protein kinase-like (PK-like)"/>
    <property type="match status" value="1"/>
</dbReference>
<feature type="region of interest" description="Disordered" evidence="4">
    <location>
        <begin position="836"/>
        <end position="874"/>
    </location>
</feature>
<dbReference type="InterPro" id="IPR000719">
    <property type="entry name" value="Prot_kinase_dom"/>
</dbReference>
<keyword evidence="3" id="KW-0067">ATP-binding</keyword>
<dbReference type="VEuPathDB" id="TrichDB:TVAG_123200"/>
<organism evidence="6 7">
    <name type="scientific">Trichomonas vaginalis (strain ATCC PRA-98 / G3)</name>
    <dbReference type="NCBI Taxonomy" id="412133"/>
    <lineage>
        <taxon>Eukaryota</taxon>
        <taxon>Metamonada</taxon>
        <taxon>Parabasalia</taxon>
        <taxon>Trichomonadida</taxon>
        <taxon>Trichomonadidae</taxon>
        <taxon>Trichomonas</taxon>
    </lineage>
</organism>
<dbReference type="Pfam" id="PF03133">
    <property type="entry name" value="TTL"/>
    <property type="match status" value="1"/>
</dbReference>
<dbReference type="GO" id="GO:0004672">
    <property type="term" value="F:protein kinase activity"/>
    <property type="evidence" value="ECO:0007669"/>
    <property type="project" value="InterPro"/>
</dbReference>
<evidence type="ECO:0000256" key="1">
    <source>
        <dbReference type="ARBA" id="ARBA00022598"/>
    </source>
</evidence>
<evidence type="ECO:0000256" key="4">
    <source>
        <dbReference type="SAM" id="MobiDB-lite"/>
    </source>
</evidence>
<keyword evidence="7" id="KW-1185">Reference proteome</keyword>
<feature type="compositionally biased region" description="Basic and acidic residues" evidence="4">
    <location>
        <begin position="320"/>
        <end position="386"/>
    </location>
</feature>
<evidence type="ECO:0000256" key="2">
    <source>
        <dbReference type="ARBA" id="ARBA00022741"/>
    </source>
</evidence>
<dbReference type="EMBL" id="DS113791">
    <property type="protein sequence ID" value="EAX95729.1"/>
    <property type="molecule type" value="Genomic_DNA"/>
</dbReference>
<dbReference type="GO" id="GO:0015631">
    <property type="term" value="F:tubulin binding"/>
    <property type="evidence" value="ECO:0000318"/>
    <property type="project" value="GO_Central"/>
</dbReference>
<dbReference type="eggNOG" id="KOG2158">
    <property type="taxonomic scope" value="Eukaryota"/>
</dbReference>
<dbReference type="OrthoDB" id="291737at2759"/>
<feature type="compositionally biased region" description="Basic and acidic residues" evidence="4">
    <location>
        <begin position="845"/>
        <end position="858"/>
    </location>
</feature>
<reference evidence="6" key="2">
    <citation type="journal article" date="2007" name="Science">
        <title>Draft genome sequence of the sexually transmitted pathogen Trichomonas vaginalis.</title>
        <authorList>
            <person name="Carlton J.M."/>
            <person name="Hirt R.P."/>
            <person name="Silva J.C."/>
            <person name="Delcher A.L."/>
            <person name="Schatz M."/>
            <person name="Zhao Q."/>
            <person name="Wortman J.R."/>
            <person name="Bidwell S.L."/>
            <person name="Alsmark U.C.M."/>
            <person name="Besteiro S."/>
            <person name="Sicheritz-Ponten T."/>
            <person name="Noel C.J."/>
            <person name="Dacks J.B."/>
            <person name="Foster P.G."/>
            <person name="Simillion C."/>
            <person name="Van de Peer Y."/>
            <person name="Miranda-Saavedra D."/>
            <person name="Barton G.J."/>
            <person name="Westrop G.D."/>
            <person name="Mueller S."/>
            <person name="Dessi D."/>
            <person name="Fiori P.L."/>
            <person name="Ren Q."/>
            <person name="Paulsen I."/>
            <person name="Zhang H."/>
            <person name="Bastida-Corcuera F.D."/>
            <person name="Simoes-Barbosa A."/>
            <person name="Brown M.T."/>
            <person name="Hayes R.D."/>
            <person name="Mukherjee M."/>
            <person name="Okumura C.Y."/>
            <person name="Schneider R."/>
            <person name="Smith A.J."/>
            <person name="Vanacova S."/>
            <person name="Villalvazo M."/>
            <person name="Haas B.J."/>
            <person name="Pertea M."/>
            <person name="Feldblyum T.V."/>
            <person name="Utterback T.R."/>
            <person name="Shu C.L."/>
            <person name="Osoegawa K."/>
            <person name="de Jong P.J."/>
            <person name="Hrdy I."/>
            <person name="Horvathova L."/>
            <person name="Zubacova Z."/>
            <person name="Dolezal P."/>
            <person name="Malik S.B."/>
            <person name="Logsdon J.M. Jr."/>
            <person name="Henze K."/>
            <person name="Gupta A."/>
            <person name="Wang C.C."/>
            <person name="Dunne R.L."/>
            <person name="Upcroft J.A."/>
            <person name="Upcroft P."/>
            <person name="White O."/>
            <person name="Salzberg S.L."/>
            <person name="Tang P."/>
            <person name="Chiu C.-H."/>
            <person name="Lee Y.-S."/>
            <person name="Embley T.M."/>
            <person name="Coombs G.H."/>
            <person name="Mottram J.C."/>
            <person name="Tachezy J."/>
            <person name="Fraser-Liggett C.M."/>
            <person name="Johnson P.J."/>
        </authorList>
    </citation>
    <scope>NUCLEOTIDE SEQUENCE [LARGE SCALE GENOMIC DNA]</scope>
    <source>
        <strain evidence="6">G3</strain>
    </source>
</reference>
<evidence type="ECO:0000313" key="6">
    <source>
        <dbReference type="EMBL" id="EAX95729.1"/>
    </source>
</evidence>
<dbReference type="GO" id="GO:0005524">
    <property type="term" value="F:ATP binding"/>
    <property type="evidence" value="ECO:0007669"/>
    <property type="project" value="UniProtKB-KW"/>
</dbReference>
<dbReference type="Gene3D" id="1.10.510.10">
    <property type="entry name" value="Transferase(Phosphotransferase) domain 1"/>
    <property type="match status" value="1"/>
</dbReference>
<dbReference type="SUPFAM" id="SSF56059">
    <property type="entry name" value="Glutathione synthetase ATP-binding domain-like"/>
    <property type="match status" value="1"/>
</dbReference>
<accession>A2FH91</accession>
<name>A2FH91_TRIV3</name>
<dbReference type="AlphaFoldDB" id="A2FH91"/>
<evidence type="ECO:0000256" key="3">
    <source>
        <dbReference type="ARBA" id="ARBA00022840"/>
    </source>
</evidence>
<evidence type="ECO:0000259" key="5">
    <source>
        <dbReference type="PROSITE" id="PS50011"/>
    </source>
</evidence>
<dbReference type="KEGG" id="tva:4753491"/>
<keyword evidence="1 6" id="KW-0436">Ligase</keyword>